<evidence type="ECO:0008006" key="4">
    <source>
        <dbReference type="Google" id="ProtNLM"/>
    </source>
</evidence>
<gene>
    <name evidence="2" type="ORF">C6Y28_08160</name>
</gene>
<organism evidence="2 3">
    <name type="scientific">Megasphaera elsdenii</name>
    <dbReference type="NCBI Taxonomy" id="907"/>
    <lineage>
        <taxon>Bacteria</taxon>
        <taxon>Bacillati</taxon>
        <taxon>Bacillota</taxon>
        <taxon>Negativicutes</taxon>
        <taxon>Veillonellales</taxon>
        <taxon>Veillonellaceae</taxon>
        <taxon>Megasphaera</taxon>
    </lineage>
</organism>
<dbReference type="PANTHER" id="PTHR34135">
    <property type="entry name" value="LYSOZYME"/>
    <property type="match status" value="1"/>
</dbReference>
<dbReference type="GO" id="GO:0009253">
    <property type="term" value="P:peptidoglycan catabolic process"/>
    <property type="evidence" value="ECO:0007669"/>
    <property type="project" value="InterPro"/>
</dbReference>
<dbReference type="InterPro" id="IPR017853">
    <property type="entry name" value="GH"/>
</dbReference>
<reference evidence="2 3" key="1">
    <citation type="journal article" date="2018" name="Genome Announc.">
        <title>Complete genomes of two Megasphaera elsdenii strains, NCIMB 702410 and ATCC 25940.</title>
        <authorList>
            <person name="Hatmaker E.A."/>
            <person name="O'Dell K."/>
            <person name="Riley L.A."/>
            <person name="Klingeman D.M."/>
            <person name="Guss A.M."/>
        </authorList>
    </citation>
    <scope>NUCLEOTIDE SEQUENCE [LARGE SCALE GENOMIC DNA]</scope>
    <source>
        <strain evidence="2 3">NCIMB702410</strain>
    </source>
</reference>
<accession>A0A2S0M7Y6</accession>
<evidence type="ECO:0000313" key="2">
    <source>
        <dbReference type="EMBL" id="AVO27578.1"/>
    </source>
</evidence>
<dbReference type="Gene3D" id="3.20.20.80">
    <property type="entry name" value="Glycosidases"/>
    <property type="match status" value="1"/>
</dbReference>
<name>A0A2S0M7Y6_MEGEL</name>
<dbReference type="GO" id="GO:0016998">
    <property type="term" value="P:cell wall macromolecule catabolic process"/>
    <property type="evidence" value="ECO:0007669"/>
    <property type="project" value="InterPro"/>
</dbReference>
<dbReference type="EMBL" id="CP027569">
    <property type="protein sequence ID" value="AVO27578.1"/>
    <property type="molecule type" value="Genomic_DNA"/>
</dbReference>
<protein>
    <recommendedName>
        <fullName evidence="4">Glycosyl hydrolase family 25</fullName>
    </recommendedName>
</protein>
<evidence type="ECO:0000256" key="1">
    <source>
        <dbReference type="ARBA" id="ARBA00010646"/>
    </source>
</evidence>
<dbReference type="SUPFAM" id="SSF51445">
    <property type="entry name" value="(Trans)glycosidases"/>
    <property type="match status" value="1"/>
</dbReference>
<dbReference type="InterPro" id="IPR002053">
    <property type="entry name" value="Glyco_hydro_25"/>
</dbReference>
<sequence>MTAVSTPRDTQCQYNHKTRPQRQIVQKSKGEMDMIRGFDVSQAQGYLDADFWQAAADSGCKFVYVRCSWGNGHEDTQFRHNVQMAHEYGIKVGAYHYDYSLTPDVTADHARKCAAIIADAGVLLELPVFFDLEDADQWKERNGYDFTGETATAQCQAWIDNIGLETGVYASYGWLEDRVSDRWGNGGSTPIDWRALNCSVWNAEWGDVDDIKAFVWQDTDKLPIGGQLIDGDYMYADNLFDD</sequence>
<dbReference type="GO" id="GO:0016052">
    <property type="term" value="P:carbohydrate catabolic process"/>
    <property type="evidence" value="ECO:0007669"/>
    <property type="project" value="TreeGrafter"/>
</dbReference>
<dbReference type="PROSITE" id="PS51904">
    <property type="entry name" value="GLYCOSYL_HYDROL_F25_2"/>
    <property type="match status" value="1"/>
</dbReference>
<dbReference type="Pfam" id="PF01183">
    <property type="entry name" value="Glyco_hydro_25"/>
    <property type="match status" value="1"/>
</dbReference>
<dbReference type="AlphaFoldDB" id="A0A2S0M7Y6"/>
<comment type="similarity">
    <text evidence="1">Belongs to the glycosyl hydrolase 25 family.</text>
</comment>
<dbReference type="Proteomes" id="UP000238358">
    <property type="component" value="Chromosome"/>
</dbReference>
<evidence type="ECO:0000313" key="3">
    <source>
        <dbReference type="Proteomes" id="UP000238358"/>
    </source>
</evidence>
<dbReference type="GO" id="GO:0003796">
    <property type="term" value="F:lysozyme activity"/>
    <property type="evidence" value="ECO:0007669"/>
    <property type="project" value="InterPro"/>
</dbReference>
<dbReference type="PANTHER" id="PTHR34135:SF2">
    <property type="entry name" value="LYSOZYME"/>
    <property type="match status" value="1"/>
</dbReference>
<proteinExistence type="inferred from homology"/>